<dbReference type="Proteomes" id="UP000830395">
    <property type="component" value="Chromosome 17"/>
</dbReference>
<accession>A0ACC5Z2Z7</accession>
<comment type="caution">
    <text evidence="1">The sequence shown here is derived from an EMBL/GenBank/DDBJ whole genome shotgun (WGS) entry which is preliminary data.</text>
</comment>
<sequence>MKTYYQLCFLIGLVYRVHSDPVTPYTEKDDEQFAKNYLKKLYNMDEENKPSFGRKVSEMSLKLGEMQQFFRLKVTGTLDDETLEMMKKPRCGVPDVAAYRNRALTWTTNSLTYRIENYTPDMSEAEVDNSIERALQVWARVTPLRFTRIYSGVADIMISFVVRDHGDGSPFDGPNGFLAHAFFPSPGIGGDAHFDDEETFTFKSSRGYNLFLVAAHEFGHSLGLDHSNVPGALMYPTYTYTNPDTFVLPRDDVNRIQALYGSNPEKPVDPDKPEPTPPVNPDACDPNLVLDAATTLRGEKLFFKNRFFWRSHPQLTTEQHLIKFFWPGLPHNIDAAFEDPSADLVYIFKGQKVWALNGYDIVKRKNLSSFRLSAAVKKIDAAVYDISSGKALFFVGKSYYSYDMNRKEKDKGYPKPVEKSFPGMTGKVTAALQEHGYIYLFSGPNVYQYNNGRLVKVLKNNHFLQC</sequence>
<keyword evidence="2" id="KW-1185">Reference proteome</keyword>
<organism evidence="1 2">
    <name type="scientific">Pangasius djambal</name>
    <dbReference type="NCBI Taxonomy" id="1691987"/>
    <lineage>
        <taxon>Eukaryota</taxon>
        <taxon>Metazoa</taxon>
        <taxon>Chordata</taxon>
        <taxon>Craniata</taxon>
        <taxon>Vertebrata</taxon>
        <taxon>Euteleostomi</taxon>
        <taxon>Actinopterygii</taxon>
        <taxon>Neopterygii</taxon>
        <taxon>Teleostei</taxon>
        <taxon>Ostariophysi</taxon>
        <taxon>Siluriformes</taxon>
        <taxon>Pangasiidae</taxon>
        <taxon>Pangasius</taxon>
    </lineage>
</organism>
<name>A0ACC5Z2Z7_9TELE</name>
<reference evidence="1" key="1">
    <citation type="submission" date="2020-02" db="EMBL/GenBank/DDBJ databases">
        <title>Genome sequencing of the panga catfish, Pangasius djambal.</title>
        <authorList>
            <person name="Wen M."/>
            <person name="Zahm M."/>
            <person name="Roques C."/>
            <person name="Cabau C."/>
            <person name="Klopp C."/>
            <person name="Donnadieu C."/>
            <person name="Jouanno E."/>
            <person name="Avarre J.-C."/>
            <person name="Campet M."/>
            <person name="Ha T."/>
            <person name="Dugue R."/>
            <person name="Lampietro C."/>
            <person name="Louis A."/>
            <person name="Herpin A."/>
            <person name="Echchiki A."/>
            <person name="Berthelot C."/>
            <person name="Parey E."/>
            <person name="Roest-Crollius H."/>
            <person name="Braasch I."/>
            <person name="Postlethwait J.H."/>
            <person name="Bobe J."/>
            <person name="Montfort J."/>
            <person name="Bouchez O."/>
            <person name="Begum T."/>
            <person name="Schartl M."/>
            <person name="Gustiano R."/>
            <person name="Guiguen Y."/>
        </authorList>
    </citation>
    <scope>NUCLEOTIDE SEQUENCE</scope>
    <source>
        <strain evidence="1">Pdj_M5554</strain>
    </source>
</reference>
<protein>
    <submittedName>
        <fullName evidence="1">Uncharacterized protein</fullName>
    </submittedName>
</protein>
<evidence type="ECO:0000313" key="1">
    <source>
        <dbReference type="EMBL" id="MCJ8742230.1"/>
    </source>
</evidence>
<gene>
    <name evidence="1" type="ORF">PDJAM_G00079660</name>
</gene>
<proteinExistence type="predicted"/>
<dbReference type="EMBL" id="CM040991">
    <property type="protein sequence ID" value="MCJ8742230.1"/>
    <property type="molecule type" value="Genomic_DNA"/>
</dbReference>
<evidence type="ECO:0000313" key="2">
    <source>
        <dbReference type="Proteomes" id="UP000830395"/>
    </source>
</evidence>